<protein>
    <submittedName>
        <fullName evidence="2">Uncharacterized protein</fullName>
    </submittedName>
</protein>
<reference evidence="2" key="2">
    <citation type="submission" date="2015-08" db="EMBL/GenBank/DDBJ databases">
        <authorList>
            <person name="Babu N.S."/>
            <person name="Beckwith C.J."/>
            <person name="Beseler K.G."/>
            <person name="Brison A."/>
            <person name="Carone J.V."/>
            <person name="Caskin T.P."/>
            <person name="Diamond M."/>
            <person name="Durham M.E."/>
            <person name="Foxe J.M."/>
            <person name="Go M."/>
            <person name="Henderson B.A."/>
            <person name="Jones I.B."/>
            <person name="McGettigan J.A."/>
            <person name="Micheletti S.J."/>
            <person name="Nasrallah M.E."/>
            <person name="Ortiz D."/>
            <person name="Piller C.R."/>
            <person name="Privatt S.R."/>
            <person name="Schneider S.L."/>
            <person name="Sharp S."/>
            <person name="Smith T.C."/>
            <person name="Stanton J.D."/>
            <person name="Ullery H.E."/>
            <person name="Wilson R.J."/>
            <person name="Serrano M.G."/>
            <person name="Buck G."/>
            <person name="Lee V."/>
            <person name="Wang Y."/>
            <person name="Carvalho R."/>
            <person name="Voegtly L."/>
            <person name="Shi R."/>
            <person name="Duckworth R."/>
            <person name="Johnson A."/>
            <person name="Loviza R."/>
            <person name="Walstead R."/>
            <person name="Shah Z."/>
            <person name="Kiflezghi M."/>
            <person name="Wade K."/>
            <person name="Ball S.L."/>
            <person name="Bradley K.W."/>
            <person name="Asai D.J."/>
            <person name="Bowman C.A."/>
            <person name="Russell D.A."/>
            <person name="Pope W.H."/>
            <person name="Jacobs-Sera D."/>
            <person name="Hendrix R.W."/>
            <person name="Hatfull G.F."/>
        </authorList>
    </citation>
    <scope>NUCLEOTIDE SEQUENCE [LARGE SCALE GENOMIC DNA]</scope>
</reference>
<name>A0A0S4TEE7_CRYHO</name>
<evidence type="ECO:0000313" key="4">
    <source>
        <dbReference type="Proteomes" id="UP001429100"/>
    </source>
</evidence>
<evidence type="ECO:0000313" key="3">
    <source>
        <dbReference type="EMBL" id="PPS95076.1"/>
    </source>
</evidence>
<reference evidence="3 4" key="3">
    <citation type="submission" date="2017-10" db="EMBL/GenBank/DDBJ databases">
        <title>Consistent, comparative and evidence-based genome annotation and re-annotation for the closely-related species, Cryptosporidium parvum, C. hominis and C. tyzzeri.</title>
        <authorList>
            <person name="Baptista R.P."/>
            <person name="Li Y."/>
            <person name="Sateriale A."/>
            <person name="Striepen B."/>
            <person name="Kissinger J.C."/>
        </authorList>
    </citation>
    <scope>NUCLEOTIDE SEQUENCE [LARGE SCALE GENOMIC DNA]</scope>
    <source>
        <strain evidence="3">30976</strain>
    </source>
</reference>
<evidence type="ECO:0000313" key="2">
    <source>
        <dbReference type="EMBL" id="CUV04670.1"/>
    </source>
</evidence>
<dbReference type="EMBL" id="JTAI01000039">
    <property type="protein sequence ID" value="PPS95076.1"/>
    <property type="molecule type" value="Genomic_DNA"/>
</dbReference>
<dbReference type="VEuPathDB" id="CryptoDB:CHUDEA2_3120"/>
<dbReference type="VEuPathDB" id="CryptoDB:GY17_00002267"/>
<accession>A0A0S4TEE7</accession>
<dbReference type="Proteomes" id="UP001429100">
    <property type="component" value="Unassembled WGS sequence"/>
</dbReference>
<reference evidence="3 4" key="1">
    <citation type="submission" date="2014-11" db="EMBL/GenBank/DDBJ databases">
        <title>Comparative genomic analysis of Cryptosporidium hominis reveals occurrence of genetic recombination in virulent subtypes.</title>
        <authorList>
            <person name="Guo Y."/>
            <person name="Tang K."/>
            <person name="Frace M."/>
            <person name="Li N."/>
            <person name="Roellig D.M."/>
            <person name="Sammons S."/>
            <person name="Knipe K."/>
            <person name="Rowe L."/>
            <person name="Feng Y."/>
            <person name="Xiao L."/>
        </authorList>
    </citation>
    <scope>NUCLEOTIDE SEQUENCE [LARGE SCALE GENOMIC DNA]</scope>
    <source>
        <strain evidence="3">30976</strain>
    </source>
</reference>
<evidence type="ECO:0000256" key="1">
    <source>
        <dbReference type="SAM" id="Phobius"/>
    </source>
</evidence>
<dbReference type="VEuPathDB" id="CryptoDB:ChTU502y2012_373g0010"/>
<organism evidence="2">
    <name type="scientific">Cryptosporidium hominis</name>
    <dbReference type="NCBI Taxonomy" id="237895"/>
    <lineage>
        <taxon>Eukaryota</taxon>
        <taxon>Sar</taxon>
        <taxon>Alveolata</taxon>
        <taxon>Apicomplexa</taxon>
        <taxon>Conoidasida</taxon>
        <taxon>Coccidia</taxon>
        <taxon>Eucoccidiorida</taxon>
        <taxon>Eimeriorina</taxon>
        <taxon>Cryptosporidiidae</taxon>
        <taxon>Cryptosporidium</taxon>
    </lineage>
</organism>
<keyword evidence="1" id="KW-0472">Membrane</keyword>
<keyword evidence="1" id="KW-1133">Transmembrane helix</keyword>
<proteinExistence type="predicted"/>
<dbReference type="EMBL" id="LN877948">
    <property type="protein sequence ID" value="CUV04670.1"/>
    <property type="molecule type" value="Genomic_DNA"/>
</dbReference>
<dbReference type="Proteomes" id="UP000199752">
    <property type="component" value="Chromosome 2"/>
</dbReference>
<feature type="transmembrane region" description="Helical" evidence="1">
    <location>
        <begin position="41"/>
        <end position="64"/>
    </location>
</feature>
<sequence>MRRRKEYKVRELNSFEIEQKREDLKANIEESRPKSSLLRIVLDYIGLILYYFINNVKLIFHYILNPRLNTLKELYPHHTAGKYEPRSKFGYRFFLVCNRVQNIGFGFEYRGVYYFSNAHFNANTDKLKIDGKEIRLYQQGFTMLCSKKEHNMKKPRDDEDLYLLNPYMPTIKGKCIYKNPFFYSFFPINSICREFTGLPITNSKGELVSIYDNFRKVNSLVYNIIGDVNLWKEEQSNRCIDYKVESVQTDREDIQVFRVISEFEDGCGNFENNEIVGYFFKYNSINYISGAFVDEFGNLNLPIAQKDNDEAENTLKYSNLYRDLWVSVPNSMHNLSLPDQDEYAFVLNITRYNQKEIKGKIKIDNNQQFWAEFVGVPNREFLGLPILNRNGQLIGVYSDFNIENSFGRLKYSVYLGGINTFKNFLLRISLRNQNTIQTLETDFDIEILEQVVSLCSIGAENNDESCSKLVNRVVFGVGNEDISQQTYENLEFILKKRYQDSSLYSDSIISVANNSHIRYTQVQDKKFIIANINWIGYSYLNSGNLFPFNSSKSLLIILSNTSTVLTEELLESYYKKTHRTKRGFYLKFISNK</sequence>
<gene>
    <name evidence="2" type="ORF">CHUDEA2_3120</name>
    <name evidence="3" type="ORF">GY17_00002267</name>
</gene>
<dbReference type="AlphaFoldDB" id="A0A0S4TEE7"/>
<dbReference type="VEuPathDB" id="CryptoDB:Chro.20327"/>
<keyword evidence="1" id="KW-0812">Transmembrane</keyword>
<keyword evidence="4" id="KW-1185">Reference proteome</keyword>